<dbReference type="InterPro" id="IPR005200">
    <property type="entry name" value="Endo-beta-glucanase"/>
</dbReference>
<protein>
    <recommendedName>
        <fullName evidence="3">glucan endo-1,3-beta-D-glucosidase</fullName>
        <ecNumber evidence="3">3.2.1.39</ecNumber>
    </recommendedName>
</protein>
<dbReference type="AlphaFoldDB" id="K0KFI1"/>
<evidence type="ECO:0000256" key="8">
    <source>
        <dbReference type="ARBA" id="ARBA00023326"/>
    </source>
</evidence>
<dbReference type="InterPro" id="IPR040451">
    <property type="entry name" value="GH81_N"/>
</dbReference>
<dbReference type="FunFam" id="1.10.287.1170:FF:000001">
    <property type="entry name" value="Endo-1,3-beta-glucanase Engl1"/>
    <property type="match status" value="1"/>
</dbReference>
<evidence type="ECO:0000256" key="9">
    <source>
        <dbReference type="SAM" id="MobiDB-lite"/>
    </source>
</evidence>
<feature type="domain" description="Glycosyl hydrolase family 81 C-terminal" evidence="11">
    <location>
        <begin position="422"/>
        <end position="769"/>
    </location>
</feature>
<comment type="similarity">
    <text evidence="2">Belongs to the glycosyl hydrolase 81 family.</text>
</comment>
<organism evidence="12 13">
    <name type="scientific">Wickerhamomyces ciferrii (strain ATCC 14091 / BCRC 22168 / CBS 111 / JCM 3599 / NBRC 0793 / NRRL Y-1031 F-60-10)</name>
    <name type="common">Yeast</name>
    <name type="synonym">Pichia ciferrii</name>
    <dbReference type="NCBI Taxonomy" id="1206466"/>
    <lineage>
        <taxon>Eukaryota</taxon>
        <taxon>Fungi</taxon>
        <taxon>Dikarya</taxon>
        <taxon>Ascomycota</taxon>
        <taxon>Saccharomycotina</taxon>
        <taxon>Saccharomycetes</taxon>
        <taxon>Phaffomycetales</taxon>
        <taxon>Wickerhamomycetaceae</taxon>
        <taxon>Wickerhamomyces</taxon>
    </lineage>
</organism>
<dbReference type="FunCoup" id="K0KFI1">
    <property type="interactions" value="226"/>
</dbReference>
<feature type="compositionally biased region" description="Basic and acidic residues" evidence="9">
    <location>
        <begin position="99"/>
        <end position="113"/>
    </location>
</feature>
<dbReference type="eggNOG" id="KOG2254">
    <property type="taxonomic scope" value="Eukaryota"/>
</dbReference>
<keyword evidence="13" id="KW-1185">Reference proteome</keyword>
<evidence type="ECO:0000313" key="13">
    <source>
        <dbReference type="Proteomes" id="UP000009328"/>
    </source>
</evidence>
<evidence type="ECO:0000313" key="12">
    <source>
        <dbReference type="EMBL" id="CCH41691.1"/>
    </source>
</evidence>
<name>K0KFI1_WICCF</name>
<dbReference type="HOGENOM" id="CLU_005482_2_1_1"/>
<dbReference type="InterPro" id="IPR040720">
    <property type="entry name" value="GH81_C"/>
</dbReference>
<dbReference type="Gene3D" id="2.70.98.30">
    <property type="entry name" value="Golgi alpha-mannosidase II, domain 4"/>
    <property type="match status" value="1"/>
</dbReference>
<dbReference type="GO" id="GO:0042973">
    <property type="term" value="F:glucan endo-1,3-beta-D-glucosidase activity"/>
    <property type="evidence" value="ECO:0007669"/>
    <property type="project" value="UniProtKB-EC"/>
</dbReference>
<comment type="catalytic activity">
    <reaction evidence="1">
        <text>Hydrolysis of (1-&gt;3)-beta-D-glucosidic linkages in (1-&gt;3)-beta-D-glucans.</text>
        <dbReference type="EC" id="3.2.1.39"/>
    </reaction>
</comment>
<dbReference type="FunFam" id="2.70.98.30:FF:000006">
    <property type="entry name" value="Endo-1,3-beta-glucanase Engl1"/>
    <property type="match status" value="1"/>
</dbReference>
<dbReference type="STRING" id="1206466.K0KFI1"/>
<dbReference type="Proteomes" id="UP000009328">
    <property type="component" value="Unassembled WGS sequence"/>
</dbReference>
<dbReference type="EC" id="3.2.1.39" evidence="3"/>
<keyword evidence="5" id="KW-0119">Carbohydrate metabolism</keyword>
<feature type="region of interest" description="Disordered" evidence="9">
    <location>
        <begin position="1"/>
        <end position="91"/>
    </location>
</feature>
<evidence type="ECO:0000256" key="5">
    <source>
        <dbReference type="ARBA" id="ARBA00023277"/>
    </source>
</evidence>
<dbReference type="Gene3D" id="1.10.287.1170">
    <property type="entry name" value="glycoside hydrolase family 81 endo-[beta] glucanase"/>
    <property type="match status" value="1"/>
</dbReference>
<dbReference type="Pfam" id="PF17652">
    <property type="entry name" value="Glyco_hydro81C"/>
    <property type="match status" value="1"/>
</dbReference>
<dbReference type="GO" id="GO:0009986">
    <property type="term" value="C:cell surface"/>
    <property type="evidence" value="ECO:0007669"/>
    <property type="project" value="TreeGrafter"/>
</dbReference>
<keyword evidence="6 12" id="KW-0326">Glycosidase</keyword>
<dbReference type="GO" id="GO:0052861">
    <property type="term" value="F:endo-1,3(4)-beta-glucanase activity"/>
    <property type="evidence" value="ECO:0007669"/>
    <property type="project" value="InterPro"/>
</dbReference>
<feature type="compositionally biased region" description="Low complexity" evidence="9">
    <location>
        <begin position="22"/>
        <end position="35"/>
    </location>
</feature>
<evidence type="ECO:0000256" key="6">
    <source>
        <dbReference type="ARBA" id="ARBA00023295"/>
    </source>
</evidence>
<proteinExistence type="inferred from homology"/>
<dbReference type="GO" id="GO:0071555">
    <property type="term" value="P:cell wall organization"/>
    <property type="evidence" value="ECO:0007669"/>
    <property type="project" value="UniProtKB-KW"/>
</dbReference>
<keyword evidence="7" id="KW-0961">Cell wall biogenesis/degradation</keyword>
<dbReference type="Pfam" id="PF03639">
    <property type="entry name" value="Glyco_hydro_81"/>
    <property type="match status" value="1"/>
</dbReference>
<keyword evidence="4 12" id="KW-0378">Hydrolase</keyword>
<feature type="domain" description="Glycosyl hydrolase family 81 N-terminal" evidence="10">
    <location>
        <begin position="108"/>
        <end position="414"/>
    </location>
</feature>
<feature type="region of interest" description="Disordered" evidence="9">
    <location>
        <begin position="96"/>
        <end position="115"/>
    </location>
</feature>
<comment type="caution">
    <text evidence="12">The sequence shown here is derived from an EMBL/GenBank/DDBJ whole genome shotgun (WGS) entry which is preliminary data.</text>
</comment>
<sequence>MYDRAPMPIPGQAGGGAPQLPPRQQQDQQQGQQQNQPPPIPPKRHSKINNFISRFKKMSTQSQSQSQQQPFGSNSGPIYAKDDLFGQPISTNEPLSQFQKKEHDIKPPVDNDNKPVGTNKFYTNLLLENQNNPIWTQPYSIWFSKDDDYHGFAVHQVQKSSIVTGDATANAVRFFFGPLGIKSFVFGSTDFDDTPSLSLQNIKHLSAEAKLKSKSQGDLVFPVVQGQGFVTGVYNNLIPKLSSSVGFRSFQGDTSPRSGINKYKIELNDDSKWVLYVTIPDGQSLELGQKDGNHIEGNNSVNGAIFQLAKGDSGTYDEAAGAYQTGANITNGSVSDKKGNYSLKYDVSGESNSGNGLIFALPHHVDTLTSELDGAKTDLKLDTITKGTATAYLTNELKFSVDIPSNIGLDPYSSIEGASLSYSDDVLNKIKNAANSDVDEDVEKKSDLDSMYYAGKALAKYALVLYVTHYVIKDDGLTEKLLPKLKKAIERFSKNEQQYPLAYDTTWKGLVSTADRDGDFGNAYYNDHHFHYGYHVFASAIAAKIDGEKGGNWIDSVKDFINDLARDYATPTDDDQYFPAFRAFDWYNGHSWAKGVFASGDGKDQESTSEDYNAYYALKLWGDVVGDENLKNRSDIILGVLKHSINSYFLLADDNKNQPKDFIANKVTGILFENKVDYTTYFGTNTEYIHGIQVIPVTSVSSFIRGPKFTKEEWDQKLKDIAPNVEGGWRGLVYLDAAFFDPDTAWNFFSADNFNKEYLDGGLSLTWSLTYSGAFANK</sequence>
<accession>K0KFI1</accession>
<evidence type="ECO:0000259" key="11">
    <source>
        <dbReference type="Pfam" id="PF17652"/>
    </source>
</evidence>
<evidence type="ECO:0000256" key="4">
    <source>
        <dbReference type="ARBA" id="ARBA00022801"/>
    </source>
</evidence>
<dbReference type="InParanoid" id="K0KFI1"/>
<evidence type="ECO:0000256" key="7">
    <source>
        <dbReference type="ARBA" id="ARBA00023316"/>
    </source>
</evidence>
<gene>
    <name evidence="12" type="ORF">BN7_1232</name>
</gene>
<dbReference type="PANTHER" id="PTHR31983:SF0">
    <property type="entry name" value="GLUCAN ENDO-1,3-BETA-D-GLUCOSIDASE 2"/>
    <property type="match status" value="1"/>
</dbReference>
<dbReference type="PROSITE" id="PS52008">
    <property type="entry name" value="GH81"/>
    <property type="match status" value="1"/>
</dbReference>
<evidence type="ECO:0000256" key="3">
    <source>
        <dbReference type="ARBA" id="ARBA00012780"/>
    </source>
</evidence>
<dbReference type="EMBL" id="CAIF01000027">
    <property type="protein sequence ID" value="CCH41691.1"/>
    <property type="molecule type" value="Genomic_DNA"/>
</dbReference>
<evidence type="ECO:0000259" key="10">
    <source>
        <dbReference type="Pfam" id="PF03639"/>
    </source>
</evidence>
<keyword evidence="8" id="KW-0624">Polysaccharide degradation</keyword>
<dbReference type="GO" id="GO:0000272">
    <property type="term" value="P:polysaccharide catabolic process"/>
    <property type="evidence" value="ECO:0007669"/>
    <property type="project" value="UniProtKB-KW"/>
</dbReference>
<evidence type="ECO:0000256" key="1">
    <source>
        <dbReference type="ARBA" id="ARBA00000382"/>
    </source>
</evidence>
<evidence type="ECO:0000256" key="2">
    <source>
        <dbReference type="ARBA" id="ARBA00010730"/>
    </source>
</evidence>
<reference evidence="12 13" key="1">
    <citation type="journal article" date="2012" name="Eukaryot. Cell">
        <title>Draft genome sequence of Wickerhamomyces ciferrii NRRL Y-1031 F-60-10.</title>
        <authorList>
            <person name="Schneider J."/>
            <person name="Andrea H."/>
            <person name="Blom J."/>
            <person name="Jaenicke S."/>
            <person name="Ruckert C."/>
            <person name="Schorsch C."/>
            <person name="Szczepanowski R."/>
            <person name="Farwick M."/>
            <person name="Goesmann A."/>
            <person name="Puhler A."/>
            <person name="Schaffer S."/>
            <person name="Tauch A."/>
            <person name="Kohler T."/>
            <person name="Brinkrolf K."/>
        </authorList>
    </citation>
    <scope>NUCLEOTIDE SEQUENCE [LARGE SCALE GENOMIC DNA]</scope>
    <source>
        <strain evidence="13">ATCC 14091 / BCRC 22168 / CBS 111 / JCM 3599 / NBRC 0793 / NRRL Y-1031 F-60-10</strain>
    </source>
</reference>
<dbReference type="PANTHER" id="PTHR31983">
    <property type="entry name" value="ENDO-1,3(4)-BETA-GLUCANASE 1"/>
    <property type="match status" value="1"/>
</dbReference>